<evidence type="ECO:0000256" key="4">
    <source>
        <dbReference type="ARBA" id="ARBA00022741"/>
    </source>
</evidence>
<comment type="similarity">
    <text evidence="1 12">Belongs to the helicase family. DnaB subfamily.</text>
</comment>
<reference evidence="15" key="1">
    <citation type="submission" date="2017-09" db="EMBL/GenBank/DDBJ databases">
        <authorList>
            <person name="Palmer M."/>
            <person name="Steenkamp E.T."/>
            <person name="Coetzee M.P."/>
            <person name="Avontuur J.R."/>
            <person name="Van Zyl E."/>
            <person name="Chan W.-Y."/>
            <person name="Blom J."/>
            <person name="Venter S.N."/>
        </authorList>
    </citation>
    <scope>NUCLEOTIDE SEQUENCE [LARGE SCALE GENOMIC DNA]</scope>
    <source>
        <strain evidence="15">QC88-366</strain>
    </source>
</reference>
<dbReference type="Pfam" id="PF00772">
    <property type="entry name" value="DnaB"/>
    <property type="match status" value="1"/>
</dbReference>
<dbReference type="RefSeq" id="WP_103061268.1">
    <property type="nucleotide sequence ID" value="NZ_BSOF01000012.1"/>
</dbReference>
<dbReference type="InterPro" id="IPR027417">
    <property type="entry name" value="P-loop_NTPase"/>
</dbReference>
<dbReference type="InterPro" id="IPR036185">
    <property type="entry name" value="DNA_heli_DnaB-like_N_sf"/>
</dbReference>
<dbReference type="InterPro" id="IPR016136">
    <property type="entry name" value="DNA_helicase_N/primase_C"/>
</dbReference>
<evidence type="ECO:0000256" key="2">
    <source>
        <dbReference type="ARBA" id="ARBA00022515"/>
    </source>
</evidence>
<evidence type="ECO:0000256" key="11">
    <source>
        <dbReference type="NCBIfam" id="TIGR00665"/>
    </source>
</evidence>
<keyword evidence="2 12" id="KW-0639">Primosome</keyword>
<dbReference type="GO" id="GO:0043139">
    <property type="term" value="F:5'-3' DNA helicase activity"/>
    <property type="evidence" value="ECO:0007669"/>
    <property type="project" value="UniProtKB-EC"/>
</dbReference>
<keyword evidence="15" id="KW-1185">Reference proteome</keyword>
<dbReference type="NCBIfam" id="TIGR00665">
    <property type="entry name" value="DnaB"/>
    <property type="match status" value="1"/>
</dbReference>
<evidence type="ECO:0000256" key="8">
    <source>
        <dbReference type="ARBA" id="ARBA00023125"/>
    </source>
</evidence>
<keyword evidence="5 12" id="KW-0378">Hydrolase</keyword>
<dbReference type="InterPro" id="IPR007694">
    <property type="entry name" value="DNA_helicase_DnaB-like_C"/>
</dbReference>
<dbReference type="CDD" id="cd00984">
    <property type="entry name" value="DnaB_C"/>
    <property type="match status" value="1"/>
</dbReference>
<dbReference type="GO" id="GO:0006269">
    <property type="term" value="P:DNA replication, synthesis of primer"/>
    <property type="evidence" value="ECO:0007669"/>
    <property type="project" value="UniProtKB-UniRule"/>
</dbReference>
<dbReference type="EC" id="5.6.2.3" evidence="11 12"/>
<keyword evidence="3 12" id="KW-0235">DNA replication</keyword>
<dbReference type="GO" id="GO:1990077">
    <property type="term" value="C:primosome complex"/>
    <property type="evidence" value="ECO:0007669"/>
    <property type="project" value="UniProtKB-UniRule"/>
</dbReference>
<evidence type="ECO:0000256" key="5">
    <source>
        <dbReference type="ARBA" id="ARBA00022801"/>
    </source>
</evidence>
<organism evidence="14 15">
    <name type="scientific">Mixta theicola</name>
    <dbReference type="NCBI Taxonomy" id="1458355"/>
    <lineage>
        <taxon>Bacteria</taxon>
        <taxon>Pseudomonadati</taxon>
        <taxon>Pseudomonadota</taxon>
        <taxon>Gammaproteobacteria</taxon>
        <taxon>Enterobacterales</taxon>
        <taxon>Erwiniaceae</taxon>
        <taxon>Mixta</taxon>
    </lineage>
</organism>
<evidence type="ECO:0000256" key="7">
    <source>
        <dbReference type="ARBA" id="ARBA00022840"/>
    </source>
</evidence>
<name>A0A2K1Q525_9GAMM</name>
<dbReference type="PANTHER" id="PTHR30153:SF2">
    <property type="entry name" value="REPLICATIVE DNA HELICASE"/>
    <property type="match status" value="1"/>
</dbReference>
<evidence type="ECO:0000259" key="13">
    <source>
        <dbReference type="PROSITE" id="PS51199"/>
    </source>
</evidence>
<dbReference type="GO" id="GO:0005524">
    <property type="term" value="F:ATP binding"/>
    <property type="evidence" value="ECO:0007669"/>
    <property type="project" value="UniProtKB-UniRule"/>
</dbReference>
<proteinExistence type="inferred from homology"/>
<accession>A0A2K1Q525</accession>
<dbReference type="Gene3D" id="1.10.860.10">
    <property type="entry name" value="DNAb Helicase, Chain A"/>
    <property type="match status" value="1"/>
</dbReference>
<dbReference type="Proteomes" id="UP000236345">
    <property type="component" value="Unassembled WGS sequence"/>
</dbReference>
<evidence type="ECO:0000313" key="15">
    <source>
        <dbReference type="Proteomes" id="UP000236345"/>
    </source>
</evidence>
<dbReference type="InterPro" id="IPR007692">
    <property type="entry name" value="DNA_helicase_DnaB"/>
</dbReference>
<evidence type="ECO:0000256" key="12">
    <source>
        <dbReference type="RuleBase" id="RU362085"/>
    </source>
</evidence>
<comment type="function">
    <text evidence="12">The main replicative DNA helicase, it participates in initiation and elongation during chromosome replication. Travels ahead of the DNA replisome, separating dsDNA into templates for DNA synthesis. A processive ATP-dependent 5'-3' DNA helicase it has DNA-dependent ATPase activity.</text>
</comment>
<keyword evidence="6 12" id="KW-0347">Helicase</keyword>
<dbReference type="GO" id="GO:0016887">
    <property type="term" value="F:ATP hydrolysis activity"/>
    <property type="evidence" value="ECO:0007669"/>
    <property type="project" value="RHEA"/>
</dbReference>
<evidence type="ECO:0000313" key="14">
    <source>
        <dbReference type="EMBL" id="PNS10155.1"/>
    </source>
</evidence>
<comment type="caution">
    <text evidence="14">The sequence shown here is derived from an EMBL/GenBank/DDBJ whole genome shotgun (WGS) entry which is preliminary data.</text>
</comment>
<keyword evidence="9" id="KW-0413">Isomerase</keyword>
<dbReference type="InterPro" id="IPR007693">
    <property type="entry name" value="DNA_helicase_DnaB-like_N"/>
</dbReference>
<dbReference type="Gene3D" id="3.40.50.300">
    <property type="entry name" value="P-loop containing nucleotide triphosphate hydrolases"/>
    <property type="match status" value="1"/>
</dbReference>
<comment type="catalytic activity">
    <reaction evidence="10 12">
        <text>ATP + H2O = ADP + phosphate + H(+)</text>
        <dbReference type="Rhea" id="RHEA:13065"/>
        <dbReference type="ChEBI" id="CHEBI:15377"/>
        <dbReference type="ChEBI" id="CHEBI:15378"/>
        <dbReference type="ChEBI" id="CHEBI:30616"/>
        <dbReference type="ChEBI" id="CHEBI:43474"/>
        <dbReference type="ChEBI" id="CHEBI:456216"/>
        <dbReference type="EC" id="5.6.2.3"/>
    </reaction>
</comment>
<keyword evidence="4 12" id="KW-0547">Nucleotide-binding</keyword>
<protein>
    <recommendedName>
        <fullName evidence="11 12">Replicative DNA helicase</fullName>
        <ecNumber evidence="11 12">5.6.2.3</ecNumber>
    </recommendedName>
</protein>
<dbReference type="EMBL" id="NWUO01000021">
    <property type="protein sequence ID" value="PNS10155.1"/>
    <property type="molecule type" value="Genomic_DNA"/>
</dbReference>
<gene>
    <name evidence="14" type="primary">dnaB</name>
    <name evidence="14" type="ORF">COO59_19010</name>
</gene>
<dbReference type="PROSITE" id="PS51199">
    <property type="entry name" value="SF4_HELICASE"/>
    <property type="match status" value="1"/>
</dbReference>
<dbReference type="SUPFAM" id="SSF52540">
    <property type="entry name" value="P-loop containing nucleoside triphosphate hydrolases"/>
    <property type="match status" value="1"/>
</dbReference>
<evidence type="ECO:0000256" key="1">
    <source>
        <dbReference type="ARBA" id="ARBA00008428"/>
    </source>
</evidence>
<dbReference type="PANTHER" id="PTHR30153">
    <property type="entry name" value="REPLICATIVE DNA HELICASE DNAB"/>
    <property type="match status" value="1"/>
</dbReference>
<dbReference type="SUPFAM" id="SSF48024">
    <property type="entry name" value="N-terminal domain of DnaB helicase"/>
    <property type="match status" value="1"/>
</dbReference>
<keyword evidence="8 12" id="KW-0238">DNA-binding</keyword>
<dbReference type="GO" id="GO:0003677">
    <property type="term" value="F:DNA binding"/>
    <property type="evidence" value="ECO:0007669"/>
    <property type="project" value="UniProtKB-UniRule"/>
</dbReference>
<dbReference type="Pfam" id="PF03796">
    <property type="entry name" value="DnaB_C"/>
    <property type="match status" value="1"/>
</dbReference>
<evidence type="ECO:0000256" key="9">
    <source>
        <dbReference type="ARBA" id="ARBA00023235"/>
    </source>
</evidence>
<evidence type="ECO:0000256" key="10">
    <source>
        <dbReference type="ARBA" id="ARBA00048954"/>
    </source>
</evidence>
<dbReference type="AlphaFoldDB" id="A0A2K1Q525"/>
<evidence type="ECO:0000256" key="3">
    <source>
        <dbReference type="ARBA" id="ARBA00022705"/>
    </source>
</evidence>
<sequence length="462" mass="51248">MPNQPGTQLAVPYSTQAEQCVLGALMLDNDRWDEINILLTAQDFFIAAHRHVFKAMSSLSLLSQPIDLITLSEKLEHDGALEQSGGFAYLAELSKNTPSAANILGYAGVIIEKSRLRTLQVIGNSLVADIQVNRLSSQKVAEQAENALFRLHEQGTNANECESEIMVALDQVLSKLEVATATENGITGTSTGMAELDFMTCGLQPGDLIILAARPSMGKTALAVSWCISAIENKPQDAVFIFSIEMPTDQLTMRMLSMRSRVDLTKLRSGNLSDEDWGRISQGATELAAWRDRLIIDDNSFQTPATLRTRARRYVRKYGKPALIMVDYLQLMRCPDMENRTQEIAEISRSLKALGKELDCPILALSQLNRQVEQRADKRPNNGDLRDSGALEQDADLIAFIYRDEVYHANTAHPGQAEIIISKQRQGPTGTIKTQFDSRFTLFSEYPEGGYDFGYDFRSAGQ</sequence>
<dbReference type="NCBIfam" id="NF040583">
    <property type="entry name" value="dnaB_SPI-7_type"/>
    <property type="match status" value="1"/>
</dbReference>
<keyword evidence="7 12" id="KW-0067">ATP-binding</keyword>
<dbReference type="GO" id="GO:0005829">
    <property type="term" value="C:cytosol"/>
    <property type="evidence" value="ECO:0007669"/>
    <property type="project" value="TreeGrafter"/>
</dbReference>
<feature type="domain" description="SF4 helicase" evidence="13">
    <location>
        <begin position="182"/>
        <end position="450"/>
    </location>
</feature>
<dbReference type="OrthoDB" id="9773982at2"/>
<evidence type="ECO:0000256" key="6">
    <source>
        <dbReference type="ARBA" id="ARBA00022806"/>
    </source>
</evidence>